<dbReference type="EMBL" id="JAWDGP010003079">
    <property type="protein sequence ID" value="KAK3777460.1"/>
    <property type="molecule type" value="Genomic_DNA"/>
</dbReference>
<sequence length="113" mass="12729">MKELKESGQVLARSSWFPEEKILTIFADRKILSREYPCLDAGNQFAIITRRLVTTYQKGLPLPVSANQQYILALPVDRTRHFVQVTLLGLTLLAKHGSCSSPSVHYPLAKPLH</sequence>
<organism evidence="1 2">
    <name type="scientific">Elysia crispata</name>
    <name type="common">lettuce slug</name>
    <dbReference type="NCBI Taxonomy" id="231223"/>
    <lineage>
        <taxon>Eukaryota</taxon>
        <taxon>Metazoa</taxon>
        <taxon>Spiralia</taxon>
        <taxon>Lophotrochozoa</taxon>
        <taxon>Mollusca</taxon>
        <taxon>Gastropoda</taxon>
        <taxon>Heterobranchia</taxon>
        <taxon>Euthyneura</taxon>
        <taxon>Panpulmonata</taxon>
        <taxon>Sacoglossa</taxon>
        <taxon>Placobranchoidea</taxon>
        <taxon>Plakobranchidae</taxon>
        <taxon>Elysia</taxon>
    </lineage>
</organism>
<evidence type="ECO:0000313" key="2">
    <source>
        <dbReference type="Proteomes" id="UP001283361"/>
    </source>
</evidence>
<accession>A0AAE0ZXU5</accession>
<reference evidence="1" key="1">
    <citation type="journal article" date="2023" name="G3 (Bethesda)">
        <title>A reference genome for the long-term kleptoplast-retaining sea slug Elysia crispata morphotype clarki.</title>
        <authorList>
            <person name="Eastman K.E."/>
            <person name="Pendleton A.L."/>
            <person name="Shaikh M.A."/>
            <person name="Suttiyut T."/>
            <person name="Ogas R."/>
            <person name="Tomko P."/>
            <person name="Gavelis G."/>
            <person name="Widhalm J.R."/>
            <person name="Wisecaver J.H."/>
        </authorList>
    </citation>
    <scope>NUCLEOTIDE SEQUENCE</scope>
    <source>
        <strain evidence="1">ECLA1</strain>
    </source>
</reference>
<name>A0AAE0ZXU5_9GAST</name>
<gene>
    <name evidence="1" type="ORF">RRG08_032563</name>
</gene>
<evidence type="ECO:0000313" key="1">
    <source>
        <dbReference type="EMBL" id="KAK3777460.1"/>
    </source>
</evidence>
<comment type="caution">
    <text evidence="1">The sequence shown here is derived from an EMBL/GenBank/DDBJ whole genome shotgun (WGS) entry which is preliminary data.</text>
</comment>
<dbReference type="Proteomes" id="UP001283361">
    <property type="component" value="Unassembled WGS sequence"/>
</dbReference>
<keyword evidence="2" id="KW-1185">Reference proteome</keyword>
<proteinExistence type="predicted"/>
<dbReference type="AlphaFoldDB" id="A0AAE0ZXU5"/>
<protein>
    <submittedName>
        <fullName evidence="1">Uncharacterized protein</fullName>
    </submittedName>
</protein>